<feature type="binding site" evidence="17">
    <location>
        <position position="169"/>
    </location>
    <ligand>
        <name>Mg(2+)</name>
        <dbReference type="ChEBI" id="CHEBI:18420"/>
        <label>1</label>
        <note>catalytic</note>
    </ligand>
</feature>
<accession>A0A4X1VNN7</accession>
<dbReference type="CDD" id="cd01639">
    <property type="entry name" value="IMPase"/>
    <property type="match status" value="1"/>
</dbReference>
<evidence type="ECO:0000313" key="20">
    <source>
        <dbReference type="Proteomes" id="UP000314985"/>
    </source>
</evidence>
<organism evidence="19 20">
    <name type="scientific">Sus scrofa</name>
    <name type="common">Pig</name>
    <dbReference type="NCBI Taxonomy" id="9823"/>
    <lineage>
        <taxon>Eukaryota</taxon>
        <taxon>Metazoa</taxon>
        <taxon>Chordata</taxon>
        <taxon>Craniata</taxon>
        <taxon>Vertebrata</taxon>
        <taxon>Euteleostomi</taxon>
        <taxon>Mammalia</taxon>
        <taxon>Eutheria</taxon>
        <taxon>Laurasiatheria</taxon>
        <taxon>Artiodactyla</taxon>
        <taxon>Suina</taxon>
        <taxon>Suidae</taxon>
        <taxon>Sus</taxon>
    </lineage>
</organism>
<dbReference type="SUPFAM" id="SSF56655">
    <property type="entry name" value="Carbohydrate phosphatase"/>
    <property type="match status" value="1"/>
</dbReference>
<comment type="catalytic activity">
    <reaction evidence="16">
        <text>scyllo-inositol 1-phosphate + H2O = scyllo-inositol + phosphate</text>
        <dbReference type="Rhea" id="RHEA:82131"/>
        <dbReference type="ChEBI" id="CHEBI:10642"/>
        <dbReference type="ChEBI" id="CHEBI:15377"/>
        <dbReference type="ChEBI" id="CHEBI:43474"/>
        <dbReference type="ChEBI" id="CHEBI:232087"/>
    </reaction>
    <physiologicalReaction direction="left-to-right" evidence="16">
        <dbReference type="Rhea" id="RHEA:82132"/>
    </physiologicalReaction>
</comment>
<dbReference type="Gene3D" id="3.30.540.10">
    <property type="entry name" value="Fructose-1,6-Bisphosphatase, subunit A, domain 1"/>
    <property type="match status" value="1"/>
</dbReference>
<dbReference type="Proteomes" id="UP000314985">
    <property type="component" value="Chromosome 6"/>
</dbReference>
<evidence type="ECO:0000256" key="17">
    <source>
        <dbReference type="PIRSR" id="PIRSR600760-2"/>
    </source>
</evidence>
<evidence type="ECO:0000256" key="3">
    <source>
        <dbReference type="ARBA" id="ARBA00009759"/>
    </source>
</evidence>
<dbReference type="PANTHER" id="PTHR20854">
    <property type="entry name" value="INOSITOL MONOPHOSPHATASE"/>
    <property type="match status" value="1"/>
</dbReference>
<dbReference type="InterPro" id="IPR020550">
    <property type="entry name" value="Inositol_monophosphatase_CS"/>
</dbReference>
<evidence type="ECO:0000256" key="10">
    <source>
        <dbReference type="ARBA" id="ARBA00041882"/>
    </source>
</evidence>
<feature type="binding site" evidence="17">
    <location>
        <position position="170"/>
    </location>
    <ligand>
        <name>Mg(2+)</name>
        <dbReference type="ChEBI" id="CHEBI:18420"/>
        <label>1</label>
        <note>catalytic</note>
    </ligand>
</feature>
<feature type="binding site" evidence="17">
    <location>
        <position position="147"/>
    </location>
    <ligand>
        <name>Mg(2+)</name>
        <dbReference type="ChEBI" id="CHEBI:18420"/>
        <label>1</label>
        <note>catalytic</note>
    </ligand>
</feature>
<comment type="catalytic activity">
    <reaction evidence="15">
        <text>alpha-D-galactose 1-phosphate + H2O = D-galactose + phosphate</text>
        <dbReference type="Rhea" id="RHEA:29315"/>
        <dbReference type="ChEBI" id="CHEBI:4139"/>
        <dbReference type="ChEBI" id="CHEBI:15377"/>
        <dbReference type="ChEBI" id="CHEBI:43474"/>
        <dbReference type="ChEBI" id="CHEBI:58336"/>
        <dbReference type="EC" id="3.1.3.94"/>
    </reaction>
    <physiologicalReaction direction="left-to-right" evidence="15">
        <dbReference type="Rhea" id="RHEA:29316"/>
    </physiologicalReaction>
</comment>
<dbReference type="InterPro" id="IPR020552">
    <property type="entry name" value="Inositol_monoPase_Li-sen"/>
</dbReference>
<evidence type="ECO:0000256" key="16">
    <source>
        <dbReference type="ARBA" id="ARBA00049900"/>
    </source>
</evidence>
<dbReference type="PROSITE" id="PS00629">
    <property type="entry name" value="IMP_1"/>
    <property type="match status" value="1"/>
</dbReference>
<evidence type="ECO:0000256" key="8">
    <source>
        <dbReference type="ARBA" id="ARBA00038952"/>
    </source>
</evidence>
<reference evidence="19 20" key="1">
    <citation type="submission" date="2017-08" db="EMBL/GenBank/DDBJ databases">
        <title>USMARCv1.0.</title>
        <authorList>
            <person name="Hannum G.I."/>
            <person name="Koren S."/>
            <person name="Schroeder S.G."/>
            <person name="Chin S.C."/>
            <person name="Nonneman D.J."/>
            <person name="Becker S.A."/>
            <person name="Rosen B.D."/>
            <person name="Bickhart D.M."/>
            <person name="Putnam N.H."/>
            <person name="Green R.E."/>
            <person name="Tuggle C.K."/>
            <person name="Liu H."/>
            <person name="Rohrer G.A."/>
            <person name="Warr A."/>
            <person name="Hall R."/>
            <person name="Kim K."/>
            <person name="Hume D.A."/>
            <person name="Talbot R."/>
            <person name="Chow W."/>
            <person name="Howe K."/>
            <person name="Schwartz A.S."/>
            <person name="Watson M."/>
            <person name="Archibald A.L."/>
            <person name="Phillippy A.M."/>
            <person name="Smith T.P.L."/>
        </authorList>
    </citation>
    <scope>NUCLEOTIDE SEQUENCE [LARGE SCALE GENOMIC DNA]</scope>
</reference>
<dbReference type="PRINTS" id="PR00377">
    <property type="entry name" value="IMPHPHTASES"/>
</dbReference>
<dbReference type="EC" id="3.1.3.94" evidence="8"/>
<dbReference type="FunFam" id="3.30.540.10:FF:000004">
    <property type="entry name" value="Inositol-1-monophosphatase"/>
    <property type="match status" value="1"/>
</dbReference>
<dbReference type="Gene3D" id="3.40.190.80">
    <property type="match status" value="1"/>
</dbReference>
<dbReference type="UniPathway" id="UPA00823">
    <property type="reaction ID" value="UER00788"/>
</dbReference>
<dbReference type="InterPro" id="IPR000760">
    <property type="entry name" value="Inositol_monophosphatase-like"/>
</dbReference>
<dbReference type="PANTHER" id="PTHR20854:SF29">
    <property type="entry name" value="INOSITOL MONOPHOSPHATASE 2"/>
    <property type="match status" value="1"/>
</dbReference>
<dbReference type="GO" id="GO:0046872">
    <property type="term" value="F:metal ion binding"/>
    <property type="evidence" value="ECO:0007669"/>
    <property type="project" value="UniProtKB-KW"/>
</dbReference>
<dbReference type="GO" id="GO:0046854">
    <property type="term" value="P:phosphatidylinositol phosphate biosynthetic process"/>
    <property type="evidence" value="ECO:0007669"/>
    <property type="project" value="InterPro"/>
</dbReference>
<evidence type="ECO:0000256" key="2">
    <source>
        <dbReference type="ARBA" id="ARBA00005152"/>
    </source>
</evidence>
<dbReference type="InterPro" id="IPR033942">
    <property type="entry name" value="IMPase"/>
</dbReference>
<evidence type="ECO:0000256" key="12">
    <source>
        <dbReference type="ARBA" id="ARBA00043003"/>
    </source>
</evidence>
<evidence type="ECO:0000256" key="5">
    <source>
        <dbReference type="ARBA" id="ARBA00022723"/>
    </source>
</evidence>
<dbReference type="GO" id="GO:0006021">
    <property type="term" value="P:inositol biosynthetic process"/>
    <property type="evidence" value="ECO:0007669"/>
    <property type="project" value="UniProtKB-UniPathway"/>
</dbReference>
<evidence type="ECO:0000256" key="9">
    <source>
        <dbReference type="ARBA" id="ARBA00040281"/>
    </source>
</evidence>
<feature type="binding site" evidence="17">
    <location>
        <position position="297"/>
    </location>
    <ligand>
        <name>Mg(2+)</name>
        <dbReference type="ChEBI" id="CHEBI:18420"/>
        <label>1</label>
        <note>catalytic</note>
    </ligand>
</feature>
<name>A0A4X1VNN7_PIG</name>
<comment type="pathway">
    <text evidence="2">Polyol metabolism; myo-inositol biosynthesis; myo-inositol from D-glucose 6-phosphate: step 2/2.</text>
</comment>
<evidence type="ECO:0000256" key="7">
    <source>
        <dbReference type="ARBA" id="ARBA00022842"/>
    </source>
</evidence>
<reference evidence="19" key="2">
    <citation type="submission" date="2025-08" db="UniProtKB">
        <authorList>
            <consortium name="Ensembl"/>
        </authorList>
    </citation>
    <scope>IDENTIFICATION</scope>
</reference>
<evidence type="ECO:0000256" key="4">
    <source>
        <dbReference type="ARBA" id="ARBA00013106"/>
    </source>
</evidence>
<comment type="similarity">
    <text evidence="3">Belongs to the inositol monophosphatase superfamily.</text>
</comment>
<evidence type="ECO:0000256" key="13">
    <source>
        <dbReference type="ARBA" id="ARBA00049868"/>
    </source>
</evidence>
<comment type="cofactor">
    <cofactor evidence="1 17">
        <name>Mg(2+)</name>
        <dbReference type="ChEBI" id="CHEBI:18420"/>
    </cofactor>
</comment>
<dbReference type="AlphaFoldDB" id="A0A4X1VNN7"/>
<dbReference type="FunFam" id="3.40.190.80:FF:000002">
    <property type="entry name" value="Inositol-1-monophosphatase"/>
    <property type="match status" value="1"/>
</dbReference>
<dbReference type="EC" id="3.1.3.25" evidence="4"/>
<evidence type="ECO:0000256" key="14">
    <source>
        <dbReference type="ARBA" id="ARBA00049888"/>
    </source>
</evidence>
<keyword evidence="7 17" id="KW-0460">Magnesium</keyword>
<evidence type="ECO:0000256" key="11">
    <source>
        <dbReference type="ARBA" id="ARBA00042948"/>
    </source>
</evidence>
<dbReference type="GO" id="GO:0008934">
    <property type="term" value="F:inositol monophosphate 1-phosphatase activity"/>
    <property type="evidence" value="ECO:0007669"/>
    <property type="project" value="InterPro"/>
</dbReference>
<evidence type="ECO:0000256" key="18">
    <source>
        <dbReference type="SAM" id="MobiDB-lite"/>
    </source>
</evidence>
<evidence type="ECO:0000256" key="1">
    <source>
        <dbReference type="ARBA" id="ARBA00001946"/>
    </source>
</evidence>
<comment type="catalytic activity">
    <reaction evidence="14">
        <text>D-glucose 6-phosphate + H2O = D-glucose + phosphate</text>
        <dbReference type="Rhea" id="RHEA:16689"/>
        <dbReference type="ChEBI" id="CHEBI:4167"/>
        <dbReference type="ChEBI" id="CHEBI:15377"/>
        <dbReference type="ChEBI" id="CHEBI:43474"/>
        <dbReference type="ChEBI" id="CHEBI:61548"/>
    </reaction>
    <physiologicalReaction direction="left-to-right" evidence="14">
        <dbReference type="Rhea" id="RHEA:16690"/>
    </physiologicalReaction>
</comment>
<evidence type="ECO:0000256" key="6">
    <source>
        <dbReference type="ARBA" id="ARBA00022801"/>
    </source>
</evidence>
<dbReference type="Pfam" id="PF00459">
    <property type="entry name" value="Inositol_P"/>
    <property type="match status" value="1"/>
</dbReference>
<keyword evidence="5 17" id="KW-0479">Metal-binding</keyword>
<dbReference type="PROSITE" id="PS00630">
    <property type="entry name" value="IMP_2"/>
    <property type="match status" value="1"/>
</dbReference>
<comment type="catalytic activity">
    <reaction evidence="13">
        <text>beta-D-fructose 1-phosphate + H2O = D-fructose + phosphate</text>
        <dbReference type="Rhea" id="RHEA:35603"/>
        <dbReference type="ChEBI" id="CHEBI:15377"/>
        <dbReference type="ChEBI" id="CHEBI:37721"/>
        <dbReference type="ChEBI" id="CHEBI:43474"/>
        <dbReference type="ChEBI" id="CHEBI:138881"/>
    </reaction>
    <physiologicalReaction direction="left-to-right" evidence="13">
        <dbReference type="Rhea" id="RHEA:35604"/>
    </physiologicalReaction>
</comment>
<feature type="region of interest" description="Disordered" evidence="18">
    <location>
        <begin position="314"/>
        <end position="354"/>
    </location>
</feature>
<dbReference type="PRINTS" id="PR00378">
    <property type="entry name" value="LIIMPHPHTASE"/>
</dbReference>
<feature type="binding site" evidence="17">
    <location>
        <position position="167"/>
    </location>
    <ligand>
        <name>Mg(2+)</name>
        <dbReference type="ChEBI" id="CHEBI:18420"/>
        <label>1</label>
        <note>catalytic</note>
    </ligand>
</feature>
<dbReference type="InterPro" id="IPR020583">
    <property type="entry name" value="Inositol_monoP_metal-BS"/>
</dbReference>
<sequence>KGQEGPRQAAEGQHPNLSRTILRDFPCEPRLQTWGGIFLTFSSSAPWYPVGNTHLRLSHCHREGRQLAVGALEEVQVLGAAGSGRGQKSGDGAVSRAEIIRKALSEEKRVSTKTSAVDLVTETDQAVEALILSELQERFPSHRFIAEEAAAAGAKCVLTPSPTWIVDPIDGTCNFVHRFPTVAVSIGFAVNQELEFGVIYHCTEERLYTGQRGRGAFCNGQQLQVSGETDLSKALVLTEIGPRRDPATLKLFLSNMERLLRTGAHGVRVIGSSTLALCHLASGAADAYYQFGLHCWDLAAATVIIREAGGIVMDTSGKPQPSDPWSPGEGPQDRPATPQTSIPSSADRHPREGSGPGALFLPAQLCARIGGRAVIVPALWQSSKHLCPSPSKIHQDHRAGWVCPKVLEDGSERLPVPLPQSHCAQ</sequence>
<evidence type="ECO:0000256" key="15">
    <source>
        <dbReference type="ARBA" id="ARBA00049894"/>
    </source>
</evidence>
<protein>
    <recommendedName>
        <fullName evidence="9">Inositol monophosphatase 1</fullName>
        <ecNumber evidence="4">3.1.3.25</ecNumber>
        <ecNumber evidence="8">3.1.3.94</ecNumber>
    </recommendedName>
    <alternativeName>
        <fullName evidence="12">D-galactose 1-phosphate phosphatase</fullName>
    </alternativeName>
    <alternativeName>
        <fullName evidence="11">Inositol-1(or 4)-monophosphatase 1</fullName>
    </alternativeName>
    <alternativeName>
        <fullName evidence="10">Lithium-sensitive myo-inositol monophosphatase A1</fullName>
    </alternativeName>
</protein>
<dbReference type="Ensembl" id="ENSSSCT00070053306.1">
    <property type="protein sequence ID" value="ENSSSCP00070045167.1"/>
    <property type="gene ID" value="ENSSSCG00070026594.1"/>
</dbReference>
<evidence type="ECO:0000313" key="19">
    <source>
        <dbReference type="Ensembl" id="ENSSSCP00070045167.1"/>
    </source>
</evidence>
<proteinExistence type="inferred from homology"/>
<keyword evidence="6" id="KW-0378">Hydrolase</keyword>